<accession>A0ABU4WAL1</accession>
<keyword evidence="3" id="KW-1185">Reference proteome</keyword>
<evidence type="ECO:0000313" key="3">
    <source>
        <dbReference type="Proteomes" id="UP001279681"/>
    </source>
</evidence>
<keyword evidence="1" id="KW-1133">Transmembrane helix</keyword>
<proteinExistence type="predicted"/>
<name>A0ABU4WAL1_9FUSO</name>
<gene>
    <name evidence="2" type="ORF">RFV38_02830</name>
</gene>
<sequence length="86" mass="10339">MVLKKYRLITVSVFKIFAEILYEILKKFAVLYYMIFILGLLFSIKNNNITKEVVLISTFFLIFTWGYCKMYSKVKVFLNDLEFKLK</sequence>
<evidence type="ECO:0000313" key="2">
    <source>
        <dbReference type="EMBL" id="MDX8335440.1"/>
    </source>
</evidence>
<comment type="caution">
    <text evidence="2">The sequence shown here is derived from an EMBL/GenBank/DDBJ whole genome shotgun (WGS) entry which is preliminary data.</text>
</comment>
<feature type="transmembrane region" description="Helical" evidence="1">
    <location>
        <begin position="49"/>
        <end position="68"/>
    </location>
</feature>
<protein>
    <submittedName>
        <fullName evidence="2">Uncharacterized protein</fullName>
    </submittedName>
</protein>
<dbReference type="RefSeq" id="WP_320312841.1">
    <property type="nucleotide sequence ID" value="NZ_JAVIKH010000002.1"/>
</dbReference>
<keyword evidence="1" id="KW-0812">Transmembrane</keyword>
<dbReference type="Proteomes" id="UP001279681">
    <property type="component" value="Unassembled WGS sequence"/>
</dbReference>
<reference evidence="3" key="1">
    <citation type="submission" date="2023-07" db="EMBL/GenBank/DDBJ databases">
        <authorList>
            <person name="Colorado M.A."/>
            <person name="Villamil L.M."/>
            <person name="Melo J.F."/>
            <person name="Rodriguez J.A."/>
            <person name="Ruiz R.Y."/>
        </authorList>
    </citation>
    <scope>NUCLEOTIDE SEQUENCE [LARGE SCALE GENOMIC DNA]</scope>
    <source>
        <strain evidence="3">C33</strain>
    </source>
</reference>
<evidence type="ECO:0000256" key="1">
    <source>
        <dbReference type="SAM" id="Phobius"/>
    </source>
</evidence>
<feature type="transmembrane region" description="Helical" evidence="1">
    <location>
        <begin position="20"/>
        <end position="43"/>
    </location>
</feature>
<dbReference type="EMBL" id="JAVIKH010000002">
    <property type="protein sequence ID" value="MDX8335440.1"/>
    <property type="molecule type" value="Genomic_DNA"/>
</dbReference>
<organism evidence="2 3">
    <name type="scientific">Candidatus Cetobacterium colombiensis</name>
    <dbReference type="NCBI Taxonomy" id="3073100"/>
    <lineage>
        <taxon>Bacteria</taxon>
        <taxon>Fusobacteriati</taxon>
        <taxon>Fusobacteriota</taxon>
        <taxon>Fusobacteriia</taxon>
        <taxon>Fusobacteriales</taxon>
        <taxon>Fusobacteriaceae</taxon>
        <taxon>Cetobacterium</taxon>
    </lineage>
</organism>
<keyword evidence="1" id="KW-0472">Membrane</keyword>